<dbReference type="CDD" id="cd06558">
    <property type="entry name" value="crotonase-like"/>
    <property type="match status" value="1"/>
</dbReference>
<dbReference type="InterPro" id="IPR001753">
    <property type="entry name" value="Enoyl-CoA_hydra/iso"/>
</dbReference>
<dbReference type="EMBL" id="CP031742">
    <property type="protein sequence ID" value="AXQ58803.1"/>
    <property type="molecule type" value="Genomic_DNA"/>
</dbReference>
<dbReference type="SUPFAM" id="SSF52096">
    <property type="entry name" value="ClpP/crotonase"/>
    <property type="match status" value="1"/>
</dbReference>
<dbReference type="GO" id="GO:0006635">
    <property type="term" value="P:fatty acid beta-oxidation"/>
    <property type="evidence" value="ECO:0007669"/>
    <property type="project" value="TreeGrafter"/>
</dbReference>
<protein>
    <submittedName>
        <fullName evidence="1">Enoyl-CoA hydratase/isomerase family protein</fullName>
    </submittedName>
</protein>
<evidence type="ECO:0000313" key="2">
    <source>
        <dbReference type="Proteomes" id="UP000259636"/>
    </source>
</evidence>
<dbReference type="PANTHER" id="PTHR11941">
    <property type="entry name" value="ENOYL-COA HYDRATASE-RELATED"/>
    <property type="match status" value="1"/>
</dbReference>
<name>A0A385DJY9_9ACTN</name>
<keyword evidence="1" id="KW-0413">Isomerase</keyword>
<sequence length="220" mass="23263">MHEDLVIRIDGGHPVTTDTLAALGSVCDAAEDHGGPGLVLVHVSGAPDGTWPRDTDVALVSKWERALRRLERLSLTTVAVVTGECGGPALDALLATDYRIASPSVRLLMTSDTGATWPGMALYRMVRQAGVAWVRRAALFGITIDADEALKAHLIDQLADKPVAALSATPGLLTMLARPDLAVRRQLLLDAASVSFEEALGAHLAACDREIRRSSAEAVS</sequence>
<dbReference type="AlphaFoldDB" id="A0A385DJY9"/>
<organism evidence="1 2">
    <name type="scientific">Streptomyces koyangensis</name>
    <dbReference type="NCBI Taxonomy" id="188770"/>
    <lineage>
        <taxon>Bacteria</taxon>
        <taxon>Bacillati</taxon>
        <taxon>Actinomycetota</taxon>
        <taxon>Actinomycetes</taxon>
        <taxon>Kitasatosporales</taxon>
        <taxon>Streptomycetaceae</taxon>
        <taxon>Streptomyces</taxon>
        <taxon>Streptomyces aurantiacus group</taxon>
    </lineage>
</organism>
<dbReference type="Pfam" id="PF00378">
    <property type="entry name" value="ECH_1"/>
    <property type="match status" value="1"/>
</dbReference>
<dbReference type="GO" id="GO:0016853">
    <property type="term" value="F:isomerase activity"/>
    <property type="evidence" value="ECO:0007669"/>
    <property type="project" value="UniProtKB-KW"/>
</dbReference>
<evidence type="ECO:0000313" key="1">
    <source>
        <dbReference type="EMBL" id="AXQ58803.1"/>
    </source>
</evidence>
<reference evidence="1 2" key="1">
    <citation type="submission" date="2018-08" db="EMBL/GenBank/DDBJ databases">
        <authorList>
            <person name="Ferrada E.E."/>
            <person name="Latorre B.A."/>
        </authorList>
    </citation>
    <scope>NUCLEOTIDE SEQUENCE [LARGE SCALE GENOMIC DNA]</scope>
    <source>
        <strain evidence="1 2">VK-A60T</strain>
    </source>
</reference>
<dbReference type="PANTHER" id="PTHR11941:SF54">
    <property type="entry name" value="ENOYL-COA HYDRATASE, MITOCHONDRIAL"/>
    <property type="match status" value="1"/>
</dbReference>
<dbReference type="InterPro" id="IPR029045">
    <property type="entry name" value="ClpP/crotonase-like_dom_sf"/>
</dbReference>
<dbReference type="NCBIfam" id="NF042431">
    <property type="entry name" value="EnCoAhydt_DpgB"/>
    <property type="match status" value="1"/>
</dbReference>
<dbReference type="KEGG" id="sky:D0C37_02215"/>
<dbReference type="Gene3D" id="3.90.226.10">
    <property type="entry name" value="2-enoyl-CoA Hydratase, Chain A, domain 1"/>
    <property type="match status" value="1"/>
</dbReference>
<dbReference type="InterPro" id="IPR053545">
    <property type="entry name" value="Enoyl-CoA_hydratase-like"/>
</dbReference>
<accession>A0A385DJY9</accession>
<proteinExistence type="predicted"/>
<gene>
    <name evidence="1" type="ORF">D0C37_02215</name>
</gene>
<dbReference type="Proteomes" id="UP000259636">
    <property type="component" value="Chromosome"/>
</dbReference>